<dbReference type="SUPFAM" id="SSF63748">
    <property type="entry name" value="Tudor/PWWP/MBT"/>
    <property type="match status" value="2"/>
</dbReference>
<dbReference type="InterPro" id="IPR002999">
    <property type="entry name" value="Tudor"/>
</dbReference>
<evidence type="ECO:0000313" key="9">
    <source>
        <dbReference type="Proteomes" id="UP000037069"/>
    </source>
</evidence>
<feature type="domain" description="Tudor" evidence="6">
    <location>
        <begin position="428"/>
        <end position="485"/>
    </location>
</feature>
<evidence type="ECO:0008006" key="10">
    <source>
        <dbReference type="Google" id="ProtNLM"/>
    </source>
</evidence>
<dbReference type="PROSITE" id="PS50865">
    <property type="entry name" value="ZF_MYND_2"/>
    <property type="match status" value="1"/>
</dbReference>
<keyword evidence="2 4" id="KW-0863">Zinc-finger</keyword>
<evidence type="ECO:0000259" key="7">
    <source>
        <dbReference type="PROSITE" id="PS50865"/>
    </source>
</evidence>
<dbReference type="Pfam" id="PF00567">
    <property type="entry name" value="TUDOR"/>
    <property type="match status" value="2"/>
</dbReference>
<protein>
    <recommendedName>
        <fullName evidence="10">MYND-type domain-containing protein</fullName>
    </recommendedName>
</protein>
<gene>
    <name evidence="8" type="ORF">FF38_11696</name>
</gene>
<dbReference type="PANTHER" id="PTHR16442">
    <property type="entry name" value="RING FINGER PROTEIN 17"/>
    <property type="match status" value="1"/>
</dbReference>
<dbReference type="SUPFAM" id="SSF144232">
    <property type="entry name" value="HIT/MYND zinc finger-like"/>
    <property type="match status" value="1"/>
</dbReference>
<dbReference type="AlphaFoldDB" id="A0A0L0CGT2"/>
<keyword evidence="9" id="KW-1185">Reference proteome</keyword>
<dbReference type="Gene3D" id="2.30.30.140">
    <property type="match status" value="2"/>
</dbReference>
<sequence>MTNNSSEEKHDLAGAAAASNFDELALNDTGFCNLCGDKAESKCDRCGDFYCSEFCQRRDWQNHRYICFPMPKLVKSRIVSSLKMEVAREESHQQTIPNNELKVQQNSNLPTHGSCVLLTGFKSTNRCFIRSTNPSSLAENKKILNEIHEFGKKSGAFSENPKTNAYALALREDKWCRVQILGGRKENYHRIRFIDFGEISRRYLKDLRRVSRAIINLPCFNNVVQLKDIVNFSSDIKLLESLNKFANMEYRVEFVEPDEAGGNVKLYNWQNNTLLNTLILDLMKNQKSDKDIELVSTTSSLSNSNEVQCNGLEKPPMNGNSNKKDSDNNSSTAENKVESVVSQSVVNPPAKKKPAASPRQIQMHKPCLQPPFEIIPINEKDRNCKIIIVDDSYTGSGYIGCLLDKYCENLNAISKFLQDYKVSDQAYKPKINEYCLAMFENDWYRAKVVEIISEDKFLVVYIDFTNEMELSSKLIRRYPMSLTMPCYTTICALDGLPEDISDELKDFLEQNCKSFTRLNIENIRSVDDVCYVESKELLNKMRKAKLL</sequence>
<comment type="caution">
    <text evidence="8">The sequence shown here is derived from an EMBL/GenBank/DDBJ whole genome shotgun (WGS) entry which is preliminary data.</text>
</comment>
<organism evidence="8 9">
    <name type="scientific">Lucilia cuprina</name>
    <name type="common">Green bottle fly</name>
    <name type="synonym">Australian sheep blowfly</name>
    <dbReference type="NCBI Taxonomy" id="7375"/>
    <lineage>
        <taxon>Eukaryota</taxon>
        <taxon>Metazoa</taxon>
        <taxon>Ecdysozoa</taxon>
        <taxon>Arthropoda</taxon>
        <taxon>Hexapoda</taxon>
        <taxon>Insecta</taxon>
        <taxon>Pterygota</taxon>
        <taxon>Neoptera</taxon>
        <taxon>Endopterygota</taxon>
        <taxon>Diptera</taxon>
        <taxon>Brachycera</taxon>
        <taxon>Muscomorpha</taxon>
        <taxon>Oestroidea</taxon>
        <taxon>Calliphoridae</taxon>
        <taxon>Luciliinae</taxon>
        <taxon>Lucilia</taxon>
    </lineage>
</organism>
<dbReference type="Gene3D" id="6.10.140.2220">
    <property type="match status" value="1"/>
</dbReference>
<proteinExistence type="predicted"/>
<dbReference type="PANTHER" id="PTHR16442:SF1">
    <property type="entry name" value="RING FINGER PROTEIN 17"/>
    <property type="match status" value="1"/>
</dbReference>
<evidence type="ECO:0000256" key="2">
    <source>
        <dbReference type="ARBA" id="ARBA00022771"/>
    </source>
</evidence>
<evidence type="ECO:0000256" key="1">
    <source>
        <dbReference type="ARBA" id="ARBA00022723"/>
    </source>
</evidence>
<dbReference type="OrthoDB" id="5282002at2759"/>
<feature type="domain" description="MYND-type" evidence="7">
    <location>
        <begin position="32"/>
        <end position="67"/>
    </location>
</feature>
<dbReference type="GO" id="GO:0008270">
    <property type="term" value="F:zinc ion binding"/>
    <property type="evidence" value="ECO:0007669"/>
    <property type="project" value="UniProtKB-KW"/>
</dbReference>
<keyword evidence="3" id="KW-0862">Zinc</keyword>
<evidence type="ECO:0000313" key="8">
    <source>
        <dbReference type="EMBL" id="KNC30714.1"/>
    </source>
</evidence>
<feature type="region of interest" description="Disordered" evidence="5">
    <location>
        <begin position="297"/>
        <end position="362"/>
    </location>
</feature>
<dbReference type="InterPro" id="IPR002893">
    <property type="entry name" value="Znf_MYND"/>
</dbReference>
<reference evidence="8 9" key="1">
    <citation type="journal article" date="2015" name="Nat. Commun.">
        <title>Lucilia cuprina genome unlocks parasitic fly biology to underpin future interventions.</title>
        <authorList>
            <person name="Anstead C.A."/>
            <person name="Korhonen P.K."/>
            <person name="Young N.D."/>
            <person name="Hall R.S."/>
            <person name="Jex A.R."/>
            <person name="Murali S.C."/>
            <person name="Hughes D.S."/>
            <person name="Lee S.F."/>
            <person name="Perry T."/>
            <person name="Stroehlein A.J."/>
            <person name="Ansell B.R."/>
            <person name="Breugelmans B."/>
            <person name="Hofmann A."/>
            <person name="Qu J."/>
            <person name="Dugan S."/>
            <person name="Lee S.L."/>
            <person name="Chao H."/>
            <person name="Dinh H."/>
            <person name="Han Y."/>
            <person name="Doddapaneni H.V."/>
            <person name="Worley K.C."/>
            <person name="Muzny D.M."/>
            <person name="Ioannidis P."/>
            <person name="Waterhouse R.M."/>
            <person name="Zdobnov E.M."/>
            <person name="James P.J."/>
            <person name="Bagnall N.H."/>
            <person name="Kotze A.C."/>
            <person name="Gibbs R.A."/>
            <person name="Richards S."/>
            <person name="Batterham P."/>
            <person name="Gasser R.B."/>
        </authorList>
    </citation>
    <scope>NUCLEOTIDE SEQUENCE [LARGE SCALE GENOMIC DNA]</scope>
    <source>
        <strain evidence="8 9">LS</strain>
        <tissue evidence="8">Full body</tissue>
    </source>
</reference>
<dbReference type="PROSITE" id="PS50304">
    <property type="entry name" value="TUDOR"/>
    <property type="match status" value="1"/>
</dbReference>
<dbReference type="Pfam" id="PF01753">
    <property type="entry name" value="zf-MYND"/>
    <property type="match status" value="1"/>
</dbReference>
<dbReference type="OMA" id="MPALVYP"/>
<dbReference type="EMBL" id="JRES01000501">
    <property type="protein sequence ID" value="KNC30714.1"/>
    <property type="molecule type" value="Genomic_DNA"/>
</dbReference>
<dbReference type="Proteomes" id="UP000037069">
    <property type="component" value="Unassembled WGS sequence"/>
</dbReference>
<feature type="compositionally biased region" description="Low complexity" evidence="5">
    <location>
        <begin position="297"/>
        <end position="307"/>
    </location>
</feature>
<accession>A0A0L0CGT2</accession>
<dbReference type="SMART" id="SM00333">
    <property type="entry name" value="TUDOR"/>
    <property type="match status" value="2"/>
</dbReference>
<keyword evidence="1" id="KW-0479">Metal-binding</keyword>
<evidence type="ECO:0000259" key="6">
    <source>
        <dbReference type="PROSITE" id="PS50304"/>
    </source>
</evidence>
<name>A0A0L0CGT2_LUCCU</name>
<evidence type="ECO:0000256" key="5">
    <source>
        <dbReference type="SAM" id="MobiDB-lite"/>
    </source>
</evidence>
<evidence type="ECO:0000256" key="3">
    <source>
        <dbReference type="ARBA" id="ARBA00022833"/>
    </source>
</evidence>
<evidence type="ECO:0000256" key="4">
    <source>
        <dbReference type="PROSITE-ProRule" id="PRU00134"/>
    </source>
</evidence>